<sequence length="103" mass="10670">MVTIDGANVKKLIVACDAGMGSSIMLATTLKKQLKNSGVTVEHSAVHEIPADADVVVTQNNLAARAREAAGEGTPVIPFQLFMGDPAVARVVEAIQNGTSIEV</sequence>
<dbReference type="EMBL" id="AP027732">
    <property type="protein sequence ID" value="BDZ50628.1"/>
    <property type="molecule type" value="Genomic_DNA"/>
</dbReference>
<dbReference type="Gene3D" id="3.40.50.2300">
    <property type="match status" value="1"/>
</dbReference>
<reference evidence="9" key="1">
    <citation type="journal article" date="2019" name="Int. J. Syst. Evol. Microbiol.">
        <title>The Global Catalogue of Microorganisms (GCM) 10K type strain sequencing project: providing services to taxonomists for standard genome sequencing and annotation.</title>
        <authorList>
            <consortium name="The Broad Institute Genomics Platform"/>
            <consortium name="The Broad Institute Genome Sequencing Center for Infectious Disease"/>
            <person name="Wu L."/>
            <person name="Ma J."/>
        </authorList>
    </citation>
    <scope>NUCLEOTIDE SEQUENCE [LARGE SCALE GENOMIC DNA]</scope>
    <source>
        <strain evidence="9">NBRC 108728</strain>
    </source>
</reference>
<proteinExistence type="predicted"/>
<gene>
    <name evidence="8" type="ORF">GCM10025867_28690</name>
</gene>
<name>A0ABM8GQC5_9MICO</name>
<accession>A0ABM8GQC5</accession>
<dbReference type="RefSeq" id="WP_286343599.1">
    <property type="nucleotide sequence ID" value="NZ_AP027732.1"/>
</dbReference>
<evidence type="ECO:0000256" key="1">
    <source>
        <dbReference type="ARBA" id="ARBA00002434"/>
    </source>
</evidence>
<feature type="domain" description="PTS EIIB type-2" evidence="7">
    <location>
        <begin position="10"/>
        <end position="100"/>
    </location>
</feature>
<dbReference type="SUPFAM" id="SSF52794">
    <property type="entry name" value="PTS system IIB component-like"/>
    <property type="match status" value="1"/>
</dbReference>
<keyword evidence="4" id="KW-0762">Sugar transport</keyword>
<evidence type="ECO:0000313" key="9">
    <source>
        <dbReference type="Proteomes" id="UP001321486"/>
    </source>
</evidence>
<evidence type="ECO:0000256" key="2">
    <source>
        <dbReference type="ARBA" id="ARBA00022448"/>
    </source>
</evidence>
<dbReference type="InterPro" id="IPR036095">
    <property type="entry name" value="PTS_EIIB-like_sf"/>
</dbReference>
<evidence type="ECO:0000256" key="3">
    <source>
        <dbReference type="ARBA" id="ARBA00022553"/>
    </source>
</evidence>
<evidence type="ECO:0000259" key="7">
    <source>
        <dbReference type="PROSITE" id="PS51099"/>
    </source>
</evidence>
<protein>
    <recommendedName>
        <fullName evidence="7">PTS EIIB type-2 domain-containing protein</fullName>
    </recommendedName>
</protein>
<keyword evidence="9" id="KW-1185">Reference proteome</keyword>
<dbReference type="PANTHER" id="PTHR30181:SF2">
    <property type="entry name" value="PTS SYSTEM MANNITOL-SPECIFIC EIICBA COMPONENT"/>
    <property type="match status" value="1"/>
</dbReference>
<evidence type="ECO:0000256" key="5">
    <source>
        <dbReference type="ARBA" id="ARBA00022679"/>
    </source>
</evidence>
<evidence type="ECO:0000256" key="4">
    <source>
        <dbReference type="ARBA" id="ARBA00022597"/>
    </source>
</evidence>
<dbReference type="Proteomes" id="UP001321486">
    <property type="component" value="Chromosome"/>
</dbReference>
<comment type="function">
    <text evidence="1">The phosphoenolpyruvate-dependent sugar phosphotransferase system (sugar PTS), a major carbohydrate active transport system, catalyzes the phosphorylation of incoming sugar substrates concomitantly with their translocation across the cell membrane. The enzyme II CmtAB PTS system is involved in D-mannitol transport.</text>
</comment>
<keyword evidence="5" id="KW-0808">Transferase</keyword>
<keyword evidence="3" id="KW-0597">Phosphoprotein</keyword>
<dbReference type="InterPro" id="IPR013011">
    <property type="entry name" value="PTS_EIIB_2"/>
</dbReference>
<dbReference type="InterPro" id="IPR050893">
    <property type="entry name" value="Sugar_PTS"/>
</dbReference>
<dbReference type="PROSITE" id="PS51099">
    <property type="entry name" value="PTS_EIIB_TYPE_2"/>
    <property type="match status" value="1"/>
</dbReference>
<dbReference type="Pfam" id="PF02302">
    <property type="entry name" value="PTS_IIB"/>
    <property type="match status" value="1"/>
</dbReference>
<dbReference type="InterPro" id="IPR003501">
    <property type="entry name" value="PTS_EIIB_2/3"/>
</dbReference>
<keyword evidence="2" id="KW-0813">Transport</keyword>
<evidence type="ECO:0000313" key="8">
    <source>
        <dbReference type="EMBL" id="BDZ50628.1"/>
    </source>
</evidence>
<evidence type="ECO:0000256" key="6">
    <source>
        <dbReference type="ARBA" id="ARBA00022683"/>
    </source>
</evidence>
<organism evidence="8 9">
    <name type="scientific">Frondihabitans sucicola</name>
    <dbReference type="NCBI Taxonomy" id="1268041"/>
    <lineage>
        <taxon>Bacteria</taxon>
        <taxon>Bacillati</taxon>
        <taxon>Actinomycetota</taxon>
        <taxon>Actinomycetes</taxon>
        <taxon>Micrococcales</taxon>
        <taxon>Microbacteriaceae</taxon>
        <taxon>Frondihabitans</taxon>
    </lineage>
</organism>
<dbReference type="PANTHER" id="PTHR30181">
    <property type="entry name" value="MANNITOL PERMEASE IIC COMPONENT"/>
    <property type="match status" value="1"/>
</dbReference>
<keyword evidence="6" id="KW-0598">Phosphotransferase system</keyword>